<accession>A0A5A7MI02</accession>
<feature type="signal peptide" evidence="1">
    <location>
        <begin position="1"/>
        <end position="21"/>
    </location>
</feature>
<gene>
    <name evidence="2" type="ORF">CTTA_4472</name>
</gene>
<reference evidence="2 3" key="1">
    <citation type="journal article" date="2019" name="Microbiol. Resour. Announc.">
        <title>Draft Genome Sequence of Comamonas testosteroni TA441, a Bacterium That Has a Cryptic Phenol Degradation Gene Cluster.</title>
        <authorList>
            <person name="Arai H."/>
            <person name="Ishii M."/>
        </authorList>
    </citation>
    <scope>NUCLEOTIDE SEQUENCE [LARGE SCALE GENOMIC DNA]</scope>
    <source>
        <strain evidence="2 3">TA441</strain>
    </source>
</reference>
<organism evidence="2 3">
    <name type="scientific">Comamonas testosteroni</name>
    <name type="common">Pseudomonas testosteroni</name>
    <dbReference type="NCBI Taxonomy" id="285"/>
    <lineage>
        <taxon>Bacteria</taxon>
        <taxon>Pseudomonadati</taxon>
        <taxon>Pseudomonadota</taxon>
        <taxon>Betaproteobacteria</taxon>
        <taxon>Burkholderiales</taxon>
        <taxon>Comamonadaceae</taxon>
        <taxon>Comamonas</taxon>
    </lineage>
</organism>
<dbReference type="Proteomes" id="UP000323105">
    <property type="component" value="Unassembled WGS sequence"/>
</dbReference>
<evidence type="ECO:0000256" key="1">
    <source>
        <dbReference type="SAM" id="SignalP"/>
    </source>
</evidence>
<proteinExistence type="predicted"/>
<name>A0A5A7MI02_COMTE</name>
<dbReference type="RefSeq" id="WP_308487595.1">
    <property type="nucleotide sequence ID" value="NZ_BKBW01000013.1"/>
</dbReference>
<keyword evidence="1" id="KW-0732">Signal</keyword>
<protein>
    <submittedName>
        <fullName evidence="2">Uncharacterized protein</fullName>
    </submittedName>
</protein>
<evidence type="ECO:0000313" key="3">
    <source>
        <dbReference type="Proteomes" id="UP000323105"/>
    </source>
</evidence>
<evidence type="ECO:0000313" key="2">
    <source>
        <dbReference type="EMBL" id="GEQ77467.1"/>
    </source>
</evidence>
<dbReference type="EMBL" id="BKBW01000013">
    <property type="protein sequence ID" value="GEQ77467.1"/>
    <property type="molecule type" value="Genomic_DNA"/>
</dbReference>
<feature type="chain" id="PRO_5022998817" evidence="1">
    <location>
        <begin position="22"/>
        <end position="59"/>
    </location>
</feature>
<comment type="caution">
    <text evidence="2">The sequence shown here is derived from an EMBL/GenBank/DDBJ whole genome shotgun (WGS) entry which is preliminary data.</text>
</comment>
<dbReference type="AlphaFoldDB" id="A0A5A7MI02"/>
<sequence>MTKRLEGLILLVAICAKTGLAAVPDAPTDEPQGFTQSLRDELVCLGMHAECLDDKWSSV</sequence>